<dbReference type="PANTHER" id="PTHR11098">
    <property type="entry name" value="NICOTINATE PHOSPHORIBOSYLTRANSFERASE"/>
    <property type="match status" value="1"/>
</dbReference>
<dbReference type="Gene3D" id="3.20.20.70">
    <property type="entry name" value="Aldolase class I"/>
    <property type="match status" value="1"/>
</dbReference>
<accession>A0A0S7BQP1</accession>
<dbReference type="PANTHER" id="PTHR11098:SF1">
    <property type="entry name" value="NICOTINATE PHOSPHORIBOSYLTRANSFERASE"/>
    <property type="match status" value="1"/>
</dbReference>
<dbReference type="RefSeq" id="WP_062280603.1">
    <property type="nucleotide sequence ID" value="NZ_DF968181.1"/>
</dbReference>
<comment type="catalytic activity">
    <reaction evidence="8 9">
        <text>5-phospho-alpha-D-ribose 1-diphosphate + nicotinate + ATP + H2O = nicotinate beta-D-ribonucleotide + ADP + phosphate + diphosphate</text>
        <dbReference type="Rhea" id="RHEA:36163"/>
        <dbReference type="ChEBI" id="CHEBI:15377"/>
        <dbReference type="ChEBI" id="CHEBI:30616"/>
        <dbReference type="ChEBI" id="CHEBI:32544"/>
        <dbReference type="ChEBI" id="CHEBI:33019"/>
        <dbReference type="ChEBI" id="CHEBI:43474"/>
        <dbReference type="ChEBI" id="CHEBI:57502"/>
        <dbReference type="ChEBI" id="CHEBI:58017"/>
        <dbReference type="ChEBI" id="CHEBI:456216"/>
        <dbReference type="EC" id="6.3.4.21"/>
    </reaction>
</comment>
<dbReference type="PATRIC" id="fig|1678840.3.peg.2107"/>
<comment type="pathway">
    <text evidence="1 9">Cofactor biosynthesis; NAD(+) biosynthesis; nicotinate D-ribonucleotide from nicotinate: step 1/1.</text>
</comment>
<dbReference type="InterPro" id="IPR013785">
    <property type="entry name" value="Aldolase_TIM"/>
</dbReference>
<organism evidence="13">
    <name type="scientific">Flexilinea flocculi</name>
    <dbReference type="NCBI Taxonomy" id="1678840"/>
    <lineage>
        <taxon>Bacteria</taxon>
        <taxon>Bacillati</taxon>
        <taxon>Chloroflexota</taxon>
        <taxon>Anaerolineae</taxon>
        <taxon>Anaerolineales</taxon>
        <taxon>Anaerolineaceae</taxon>
        <taxon>Flexilinea</taxon>
    </lineage>
</organism>
<sequence length="490" mass="55758">MISFSSKDKFDSRNLTMLCDFYELTMANGYFKNGMKDTIAVFDLFFRRIPDGGGFALFCGLEQIIQYLENLKFSDEDISYLKKRKLFDPQFLDYLRTFRFECDVWSMTEGTPIFPGEPIVRVRGPIIQAQFIETMLLVTINHQSLIATKTNRIVRAAKGRSVFEFGSRRAQGYDAANYGARAAYIAGAASSANTWSDVHFGIPASGTMAHSWVQSFDTELDSFIAYAKTYPNDCTLLVDTYNTLKTGVPNAIKVAHEVLEPMGHRLQGVRLDSGDVAYLSKKVRKMLDDAGLDDCKIVISNSLDEFLIRSILSQGAQVNAFGVGENLITARSEAVFGGVYKLVATYDLDGNVIPKIKISDNFEKITTPSFKEVWRLFEKDDHHPLADVITLEHEVIPDDGPYEIFDPLDTTKRKVVTHYIAKKMLVPIYEKGTLVYQSPNLHQIRKECHKNVSELWEEMLRLDNPHQYYVDLSQELWDLKTNMLKELRTK</sequence>
<keyword evidence="7 9" id="KW-0808">Transferase</keyword>
<evidence type="ECO:0000256" key="2">
    <source>
        <dbReference type="ARBA" id="ARBA00010897"/>
    </source>
</evidence>
<evidence type="ECO:0000256" key="1">
    <source>
        <dbReference type="ARBA" id="ARBA00004952"/>
    </source>
</evidence>
<dbReference type="AlphaFoldDB" id="A0A0S7BQP1"/>
<dbReference type="InterPro" id="IPR007229">
    <property type="entry name" value="Nic_PRibTrfase-Fam"/>
</dbReference>
<dbReference type="GO" id="GO:0004516">
    <property type="term" value="F:nicotinate phosphoribosyltransferase activity"/>
    <property type="evidence" value="ECO:0007669"/>
    <property type="project" value="UniProtKB-UniRule"/>
</dbReference>
<dbReference type="Gene3D" id="3.20.140.10">
    <property type="entry name" value="nicotinate phosphoribosyltransferase"/>
    <property type="match status" value="1"/>
</dbReference>
<dbReference type="CDD" id="cd01570">
    <property type="entry name" value="NAPRTase_A"/>
    <property type="match status" value="1"/>
</dbReference>
<dbReference type="EMBL" id="DF968181">
    <property type="protein sequence ID" value="GAP40763.1"/>
    <property type="molecule type" value="Genomic_DNA"/>
</dbReference>
<keyword evidence="4" id="KW-0597">Phosphoprotein</keyword>
<dbReference type="InterPro" id="IPR041619">
    <property type="entry name" value="NAPRTase_C"/>
</dbReference>
<dbReference type="NCBIfam" id="NF009131">
    <property type="entry name" value="PRK12484.1"/>
    <property type="match status" value="1"/>
</dbReference>
<evidence type="ECO:0000256" key="7">
    <source>
        <dbReference type="ARBA" id="ARBA00022679"/>
    </source>
</evidence>
<dbReference type="OrthoDB" id="9770610at2"/>
<evidence type="ECO:0000256" key="8">
    <source>
        <dbReference type="ARBA" id="ARBA00048668"/>
    </source>
</evidence>
<dbReference type="FunFam" id="3.20.20.70:FF:000076">
    <property type="entry name" value="Nicotinate phosphoribosyltransferase"/>
    <property type="match status" value="1"/>
</dbReference>
<keyword evidence="5 9" id="KW-0436">Ligase</keyword>
<evidence type="ECO:0000313" key="14">
    <source>
        <dbReference type="Proteomes" id="UP000053370"/>
    </source>
</evidence>
<dbReference type="STRING" id="1678840.ATC1_13742"/>
<dbReference type="PIRSF" id="PIRSF000484">
    <property type="entry name" value="NAPRT"/>
    <property type="match status" value="1"/>
</dbReference>
<dbReference type="Pfam" id="PF04095">
    <property type="entry name" value="NAPRTase"/>
    <property type="match status" value="1"/>
</dbReference>
<dbReference type="SUPFAM" id="SSF51690">
    <property type="entry name" value="Nicotinate/Quinolinate PRTase C-terminal domain-like"/>
    <property type="match status" value="1"/>
</dbReference>
<dbReference type="NCBIfam" id="NF006695">
    <property type="entry name" value="PRK09243.1-2"/>
    <property type="match status" value="1"/>
</dbReference>
<dbReference type="GO" id="GO:0005829">
    <property type="term" value="C:cytosol"/>
    <property type="evidence" value="ECO:0007669"/>
    <property type="project" value="TreeGrafter"/>
</dbReference>
<comment type="PTM">
    <text evidence="9">Transiently phosphorylated on a His residue during the reaction cycle. Phosphorylation strongly increases the affinity for substrates and increases the rate of nicotinate D-ribonucleotide production. Dephosphorylation regenerates the low-affinity form of the enzyme, leading to product release.</text>
</comment>
<dbReference type="GO" id="GO:0034355">
    <property type="term" value="P:NAD+ biosynthetic process via the salvage pathway"/>
    <property type="evidence" value="ECO:0007669"/>
    <property type="project" value="TreeGrafter"/>
</dbReference>
<dbReference type="UniPathway" id="UPA00253">
    <property type="reaction ID" value="UER00457"/>
</dbReference>
<dbReference type="Pfam" id="PF17767">
    <property type="entry name" value="NAPRTase_N"/>
    <property type="match status" value="1"/>
</dbReference>
<dbReference type="NCBIfam" id="TIGR01513">
    <property type="entry name" value="NAPRTase_put"/>
    <property type="match status" value="1"/>
</dbReference>
<protein>
    <recommendedName>
        <fullName evidence="3 9">Nicotinate phosphoribosyltransferase</fullName>
        <ecNumber evidence="3 9">6.3.4.21</ecNumber>
    </recommendedName>
</protein>
<keyword evidence="6 9" id="KW-0662">Pyridine nucleotide biosynthesis</keyword>
<dbReference type="InterPro" id="IPR041525">
    <property type="entry name" value="N/Namide_PRibTrfase"/>
</dbReference>
<feature type="domain" description="Nicotinate/nicotinamide phosphoribosyltransferase" evidence="10">
    <location>
        <begin position="163"/>
        <end position="333"/>
    </location>
</feature>
<gene>
    <name evidence="13" type="ORF">ATC1_13742</name>
</gene>
<name>A0A0S7BQP1_9CHLR</name>
<keyword evidence="14" id="KW-1185">Reference proteome</keyword>
<comment type="function">
    <text evidence="9">Catalyzes the first step in the biosynthesis of NAD from nicotinic acid, the ATP-dependent synthesis of beta-nicotinate D-ribonucleotide from nicotinate and 5-phospho-D-ribose 1-phosphate.</text>
</comment>
<dbReference type="Pfam" id="PF17956">
    <property type="entry name" value="NAPRTase_C"/>
    <property type="match status" value="1"/>
</dbReference>
<dbReference type="GO" id="GO:0047280">
    <property type="term" value="F:nicotinamide phosphoribosyltransferase activity"/>
    <property type="evidence" value="ECO:0007669"/>
    <property type="project" value="UniProtKB-ARBA"/>
</dbReference>
<comment type="similarity">
    <text evidence="2 9">Belongs to the NAPRTase family.</text>
</comment>
<dbReference type="EC" id="6.3.4.21" evidence="3 9"/>
<keyword evidence="13" id="KW-0328">Glycosyltransferase</keyword>
<evidence type="ECO:0000256" key="3">
    <source>
        <dbReference type="ARBA" id="ARBA00013236"/>
    </source>
</evidence>
<evidence type="ECO:0000256" key="6">
    <source>
        <dbReference type="ARBA" id="ARBA00022642"/>
    </source>
</evidence>
<evidence type="ECO:0000256" key="5">
    <source>
        <dbReference type="ARBA" id="ARBA00022598"/>
    </source>
</evidence>
<evidence type="ECO:0000259" key="12">
    <source>
        <dbReference type="Pfam" id="PF17956"/>
    </source>
</evidence>
<dbReference type="InterPro" id="IPR040727">
    <property type="entry name" value="NAPRTase_N"/>
</dbReference>
<evidence type="ECO:0000259" key="10">
    <source>
        <dbReference type="Pfam" id="PF04095"/>
    </source>
</evidence>
<evidence type="ECO:0000259" key="11">
    <source>
        <dbReference type="Pfam" id="PF17767"/>
    </source>
</evidence>
<reference evidence="13" key="1">
    <citation type="journal article" date="2015" name="Genome Announc.">
        <title>Draft Genome Sequence of Anaerolineae Strain TC1, a Novel Isolate from a Methanogenic Wastewater Treatment System.</title>
        <authorList>
            <person name="Matsuura N."/>
            <person name="Tourlousse D.M."/>
            <person name="Sun L."/>
            <person name="Toyonaga M."/>
            <person name="Kuroda K."/>
            <person name="Ohashi A."/>
            <person name="Cruz R."/>
            <person name="Yamaguchi T."/>
            <person name="Sekiguchi Y."/>
        </authorList>
    </citation>
    <scope>NUCLEOTIDE SEQUENCE [LARGE SCALE GENOMIC DNA]</scope>
    <source>
        <strain evidence="13">TC1</strain>
    </source>
</reference>
<evidence type="ECO:0000256" key="4">
    <source>
        <dbReference type="ARBA" id="ARBA00022553"/>
    </source>
</evidence>
<dbReference type="Proteomes" id="UP000053370">
    <property type="component" value="Unassembled WGS sequence"/>
</dbReference>
<feature type="domain" description="Nicotinate phosphoribosyltransferase C-terminal" evidence="12">
    <location>
        <begin position="371"/>
        <end position="480"/>
    </location>
</feature>
<proteinExistence type="inferred from homology"/>
<feature type="domain" description="Nicotinate phosphoribosyltransferase N-terminal" evidence="11">
    <location>
        <begin position="17"/>
        <end position="141"/>
    </location>
</feature>
<dbReference type="InterPro" id="IPR006405">
    <property type="entry name" value="Nic_PRibTrfase_pncB"/>
</dbReference>
<evidence type="ECO:0000256" key="9">
    <source>
        <dbReference type="RuleBase" id="RU365100"/>
    </source>
</evidence>
<dbReference type="SUPFAM" id="SSF54675">
    <property type="entry name" value="Nicotinate/Quinolinate PRTase N-terminal domain-like"/>
    <property type="match status" value="1"/>
</dbReference>
<evidence type="ECO:0000313" key="13">
    <source>
        <dbReference type="EMBL" id="GAP40763.1"/>
    </source>
</evidence>
<dbReference type="InterPro" id="IPR036068">
    <property type="entry name" value="Nicotinate_pribotase-like_C"/>
</dbReference>